<proteinExistence type="predicted"/>
<evidence type="ECO:0008006" key="3">
    <source>
        <dbReference type="Google" id="ProtNLM"/>
    </source>
</evidence>
<dbReference type="EMBL" id="LR590464">
    <property type="protein sequence ID" value="VTP64748.1"/>
    <property type="molecule type" value="Genomic_DNA"/>
</dbReference>
<accession>A0A4U9HKK6</accession>
<evidence type="ECO:0000313" key="2">
    <source>
        <dbReference type="Proteomes" id="UP000310719"/>
    </source>
</evidence>
<dbReference type="AlphaFoldDB" id="A0A4U9HKK6"/>
<reference evidence="1 2" key="1">
    <citation type="submission" date="2019-05" db="EMBL/GenBank/DDBJ databases">
        <authorList>
            <consortium name="Pathogen Informatics"/>
        </authorList>
    </citation>
    <scope>NUCLEOTIDE SEQUENCE [LARGE SCALE GENOMIC DNA]</scope>
    <source>
        <strain evidence="1 2">NCTC13032</strain>
    </source>
</reference>
<protein>
    <recommendedName>
        <fullName evidence="3">Outer membrane protein (Porin)</fullName>
    </recommendedName>
</protein>
<evidence type="ECO:0000313" key="1">
    <source>
        <dbReference type="EMBL" id="VTP64748.1"/>
    </source>
</evidence>
<sequence length="82" mass="9615">MGIEYFAGYKFPIGQYAVKSIQPYFMGDRIETMNGRNYQRIDNGVGISFQLDYGFRVDYEHVFTSSTDDLGDMNLVRLRYDF</sequence>
<organism evidence="1 2">
    <name type="scientific">Leclercia adecarboxylata</name>
    <dbReference type="NCBI Taxonomy" id="83655"/>
    <lineage>
        <taxon>Bacteria</taxon>
        <taxon>Pseudomonadati</taxon>
        <taxon>Pseudomonadota</taxon>
        <taxon>Gammaproteobacteria</taxon>
        <taxon>Enterobacterales</taxon>
        <taxon>Enterobacteriaceae</taxon>
        <taxon>Leclercia</taxon>
    </lineage>
</organism>
<name>A0A4U9HKK6_9ENTR</name>
<gene>
    <name evidence="1" type="ORF">NCTC13032_01640</name>
</gene>
<dbReference type="Proteomes" id="UP000310719">
    <property type="component" value="Chromosome"/>
</dbReference>